<accession>A0A662YNI3</accession>
<dbReference type="SUPFAM" id="SSF56112">
    <property type="entry name" value="Protein kinase-like (PK-like)"/>
    <property type="match status" value="1"/>
</dbReference>
<dbReference type="AlphaFoldDB" id="A0A662YNI3"/>
<feature type="binding site" evidence="1">
    <location>
        <position position="206"/>
    </location>
    <ligand>
        <name>ATP</name>
        <dbReference type="ChEBI" id="CHEBI:30616"/>
    </ligand>
</feature>
<evidence type="ECO:0000313" key="2">
    <source>
        <dbReference type="EMBL" id="RXM97118.1"/>
    </source>
</evidence>
<keyword evidence="3" id="KW-1185">Reference proteome</keyword>
<evidence type="ECO:0000313" key="3">
    <source>
        <dbReference type="Proteomes" id="UP000289886"/>
    </source>
</evidence>
<dbReference type="GO" id="GO:0005524">
    <property type="term" value="F:ATP binding"/>
    <property type="evidence" value="ECO:0007669"/>
    <property type="project" value="UniProtKB-UniRule"/>
</dbReference>
<dbReference type="InterPro" id="IPR017441">
    <property type="entry name" value="Protein_kinase_ATP_BS"/>
</dbReference>
<protein>
    <submittedName>
        <fullName evidence="2">Uncharacterized protein</fullName>
    </submittedName>
</protein>
<keyword evidence="1" id="KW-0067">ATP-binding</keyword>
<sequence>MKGSLDQWCSRGYTQVKLLPMEWRPKTKTKPGKYLKVILEEEAPKFLMRESEGYDDLIRKAEEMLWQDKEKDEAHTYRCTQSSKLLNCFADVVCVGERSLSNCSTASKVSTWQEMKGVAEEQIAKLMPPSNKKSCSRQIVEYMQDFSSQSNIARPPALTILSAYIPRVPYVDEGHIKFKTESVVGSGSFGTVYHGSYQGTPAAIKKSQWRTIWIS</sequence>
<evidence type="ECO:0000256" key="1">
    <source>
        <dbReference type="PROSITE-ProRule" id="PRU10141"/>
    </source>
</evidence>
<gene>
    <name evidence="2" type="ORF">EOD39_14826</name>
</gene>
<dbReference type="InterPro" id="IPR011009">
    <property type="entry name" value="Kinase-like_dom_sf"/>
</dbReference>
<comment type="caution">
    <text evidence="2">The sequence shown here is derived from an EMBL/GenBank/DDBJ whole genome shotgun (WGS) entry which is preliminary data.</text>
</comment>
<reference evidence="2 3" key="1">
    <citation type="submission" date="2019-01" db="EMBL/GenBank/DDBJ databases">
        <title>Draft Genome and Complete Hox-Cluster Characterization of the Sterlet Sturgeon (Acipenser ruthenus).</title>
        <authorList>
            <person name="Wei Q."/>
        </authorList>
    </citation>
    <scope>NUCLEOTIDE SEQUENCE [LARGE SCALE GENOMIC DNA]</scope>
    <source>
        <strain evidence="2">WHYD16114868_AA</strain>
        <tissue evidence="2">Blood</tissue>
    </source>
</reference>
<dbReference type="Gene3D" id="3.30.200.20">
    <property type="entry name" value="Phosphorylase Kinase, domain 1"/>
    <property type="match status" value="1"/>
</dbReference>
<proteinExistence type="predicted"/>
<organism evidence="2 3">
    <name type="scientific">Acipenser ruthenus</name>
    <name type="common">Sterlet sturgeon</name>
    <dbReference type="NCBI Taxonomy" id="7906"/>
    <lineage>
        <taxon>Eukaryota</taxon>
        <taxon>Metazoa</taxon>
        <taxon>Chordata</taxon>
        <taxon>Craniata</taxon>
        <taxon>Vertebrata</taxon>
        <taxon>Euteleostomi</taxon>
        <taxon>Actinopterygii</taxon>
        <taxon>Chondrostei</taxon>
        <taxon>Acipenseriformes</taxon>
        <taxon>Acipenseridae</taxon>
        <taxon>Acipenser</taxon>
    </lineage>
</organism>
<dbReference type="EMBL" id="SCEB01001252">
    <property type="protein sequence ID" value="RXM97118.1"/>
    <property type="molecule type" value="Genomic_DNA"/>
</dbReference>
<keyword evidence="1" id="KW-0547">Nucleotide-binding</keyword>
<name>A0A662YNI3_ACIRT</name>
<dbReference type="Proteomes" id="UP000289886">
    <property type="component" value="Unassembled WGS sequence"/>
</dbReference>
<dbReference type="PROSITE" id="PS00107">
    <property type="entry name" value="PROTEIN_KINASE_ATP"/>
    <property type="match status" value="1"/>
</dbReference>